<reference evidence="3" key="1">
    <citation type="journal article" date="2019" name="Int. J. Syst. Evol. Microbiol.">
        <title>The Global Catalogue of Microorganisms (GCM) 10K type strain sequencing project: providing services to taxonomists for standard genome sequencing and annotation.</title>
        <authorList>
            <consortium name="The Broad Institute Genomics Platform"/>
            <consortium name="The Broad Institute Genome Sequencing Center for Infectious Disease"/>
            <person name="Wu L."/>
            <person name="Ma J."/>
        </authorList>
    </citation>
    <scope>NUCLEOTIDE SEQUENCE [LARGE SCALE GENOMIC DNA]</scope>
    <source>
        <strain evidence="3">JCM 18287</strain>
    </source>
</reference>
<evidence type="ECO:0000256" key="1">
    <source>
        <dbReference type="SAM" id="Phobius"/>
    </source>
</evidence>
<keyword evidence="1" id="KW-0812">Transmembrane</keyword>
<evidence type="ECO:0000313" key="2">
    <source>
        <dbReference type="EMBL" id="GAA4963655.1"/>
    </source>
</evidence>
<name>A0ABP9H8G5_9FLAO</name>
<organism evidence="2 3">
    <name type="scientific">Algibacter aquimarinus</name>
    <dbReference type="NCBI Taxonomy" id="1136748"/>
    <lineage>
        <taxon>Bacteria</taxon>
        <taxon>Pseudomonadati</taxon>
        <taxon>Bacteroidota</taxon>
        <taxon>Flavobacteriia</taxon>
        <taxon>Flavobacteriales</taxon>
        <taxon>Flavobacteriaceae</taxon>
        <taxon>Algibacter</taxon>
    </lineage>
</organism>
<feature type="transmembrane region" description="Helical" evidence="1">
    <location>
        <begin position="60"/>
        <end position="83"/>
    </location>
</feature>
<keyword evidence="1" id="KW-1133">Transmembrane helix</keyword>
<keyword evidence="1" id="KW-0472">Membrane</keyword>
<dbReference type="EMBL" id="BAABJK010000004">
    <property type="protein sequence ID" value="GAA4963655.1"/>
    <property type="molecule type" value="Genomic_DNA"/>
</dbReference>
<protein>
    <submittedName>
        <fullName evidence="2">Uncharacterized protein</fullName>
    </submittedName>
</protein>
<evidence type="ECO:0000313" key="3">
    <source>
        <dbReference type="Proteomes" id="UP001501692"/>
    </source>
</evidence>
<dbReference type="Proteomes" id="UP001501692">
    <property type="component" value="Unassembled WGS sequence"/>
</dbReference>
<accession>A0ABP9H8G5</accession>
<gene>
    <name evidence="2" type="ORF">GCM10023315_10350</name>
</gene>
<dbReference type="RefSeq" id="WP_345165348.1">
    <property type="nucleotide sequence ID" value="NZ_BAABJK010000004.1"/>
</dbReference>
<keyword evidence="3" id="KW-1185">Reference proteome</keyword>
<proteinExistence type="predicted"/>
<comment type="caution">
    <text evidence="2">The sequence shown here is derived from an EMBL/GenBank/DDBJ whole genome shotgun (WGS) entry which is preliminary data.</text>
</comment>
<sequence length="84" mass="9438">MELALKIDDLEPLPKQNKDLICEPLGFLNSEYKSVVKDSLKSSSSKSIFGIKQRIKSRSYLTSCVAETTIKLSVFLTVILLIFN</sequence>